<evidence type="ECO:0000259" key="3">
    <source>
        <dbReference type="Pfam" id="PF03446"/>
    </source>
</evidence>
<evidence type="ECO:0000256" key="2">
    <source>
        <dbReference type="ARBA" id="ARBA00023002"/>
    </source>
</evidence>
<dbReference type="PANTHER" id="PTHR43580:SF2">
    <property type="entry name" value="CYTOKINE-LIKE NUCLEAR FACTOR N-PAC"/>
    <property type="match status" value="1"/>
</dbReference>
<keyword evidence="6" id="KW-1185">Reference proteome</keyword>
<dbReference type="PANTHER" id="PTHR43580">
    <property type="entry name" value="OXIDOREDUCTASE GLYR1-RELATED"/>
    <property type="match status" value="1"/>
</dbReference>
<dbReference type="Gene3D" id="3.40.50.720">
    <property type="entry name" value="NAD(P)-binding Rossmann-like Domain"/>
    <property type="match status" value="1"/>
</dbReference>
<dbReference type="InterPro" id="IPR015815">
    <property type="entry name" value="HIBADH-related"/>
</dbReference>
<comment type="caution">
    <text evidence="5">The sequence shown here is derived from an EMBL/GenBank/DDBJ whole genome shotgun (WGS) entry which is preliminary data.</text>
</comment>
<protein>
    <submittedName>
        <fullName evidence="5">3-hydroxyisobutyrate dehydrogenase-like beta-hydroxyacid dehydrogenase</fullName>
    </submittedName>
</protein>
<dbReference type="InterPro" id="IPR051265">
    <property type="entry name" value="HIBADH-related_NP60_sf"/>
</dbReference>
<organism evidence="5 6">
    <name type="scientific">Allostreptomyces psammosilenae</name>
    <dbReference type="NCBI Taxonomy" id="1892865"/>
    <lineage>
        <taxon>Bacteria</taxon>
        <taxon>Bacillati</taxon>
        <taxon>Actinomycetota</taxon>
        <taxon>Actinomycetes</taxon>
        <taxon>Kitasatosporales</taxon>
        <taxon>Streptomycetaceae</taxon>
        <taxon>Allostreptomyces</taxon>
    </lineage>
</organism>
<dbReference type="InterPro" id="IPR008927">
    <property type="entry name" value="6-PGluconate_DH-like_C_sf"/>
</dbReference>
<dbReference type="AlphaFoldDB" id="A0A853AAY9"/>
<dbReference type="InterPro" id="IPR006115">
    <property type="entry name" value="6PGDH_NADP-bd"/>
</dbReference>
<proteinExistence type="inferred from homology"/>
<dbReference type="Pfam" id="PF21761">
    <property type="entry name" value="RedAm-like_C"/>
    <property type="match status" value="1"/>
</dbReference>
<dbReference type="PIRSF" id="PIRSF000103">
    <property type="entry name" value="HIBADH"/>
    <property type="match status" value="1"/>
</dbReference>
<feature type="domain" description="NADPH-dependent reductive aminase-like C-terminal" evidence="4">
    <location>
        <begin position="171"/>
        <end position="296"/>
    </location>
</feature>
<dbReference type="SUPFAM" id="SSF48179">
    <property type="entry name" value="6-phosphogluconate dehydrogenase C-terminal domain-like"/>
    <property type="match status" value="1"/>
</dbReference>
<comment type="similarity">
    <text evidence="1">Belongs to the HIBADH-related family.</text>
</comment>
<dbReference type="RefSeq" id="WP_179816524.1">
    <property type="nucleotide sequence ID" value="NZ_JACBZD010000002.1"/>
</dbReference>
<reference evidence="5 6" key="1">
    <citation type="submission" date="2020-07" db="EMBL/GenBank/DDBJ databases">
        <title>Sequencing the genomes of 1000 actinobacteria strains.</title>
        <authorList>
            <person name="Klenk H.-P."/>
        </authorList>
    </citation>
    <scope>NUCLEOTIDE SEQUENCE [LARGE SCALE GENOMIC DNA]</scope>
    <source>
        <strain evidence="5 6">DSM 42178</strain>
    </source>
</reference>
<dbReference type="Proteomes" id="UP000567795">
    <property type="component" value="Unassembled WGS sequence"/>
</dbReference>
<dbReference type="EMBL" id="JACBZD010000002">
    <property type="protein sequence ID" value="NYI07532.1"/>
    <property type="molecule type" value="Genomic_DNA"/>
</dbReference>
<name>A0A853AAY9_9ACTN</name>
<evidence type="ECO:0000259" key="4">
    <source>
        <dbReference type="Pfam" id="PF21761"/>
    </source>
</evidence>
<evidence type="ECO:0000256" key="1">
    <source>
        <dbReference type="ARBA" id="ARBA00009080"/>
    </source>
</evidence>
<dbReference type="GO" id="GO:0050661">
    <property type="term" value="F:NADP binding"/>
    <property type="evidence" value="ECO:0007669"/>
    <property type="project" value="InterPro"/>
</dbReference>
<evidence type="ECO:0000313" key="6">
    <source>
        <dbReference type="Proteomes" id="UP000567795"/>
    </source>
</evidence>
<accession>A0A853AAY9</accession>
<dbReference type="InterPro" id="IPR036291">
    <property type="entry name" value="NAD(P)-bd_dom_sf"/>
</dbReference>
<feature type="domain" description="6-phosphogluconate dehydrogenase NADP-binding" evidence="3">
    <location>
        <begin position="15"/>
        <end position="169"/>
    </location>
</feature>
<keyword evidence="2" id="KW-0560">Oxidoreductase</keyword>
<dbReference type="InterPro" id="IPR048666">
    <property type="entry name" value="RedAm-like_C"/>
</dbReference>
<dbReference type="Pfam" id="PF03446">
    <property type="entry name" value="NAD_binding_2"/>
    <property type="match status" value="1"/>
</dbReference>
<evidence type="ECO:0000313" key="5">
    <source>
        <dbReference type="EMBL" id="NYI07532.1"/>
    </source>
</evidence>
<dbReference type="SUPFAM" id="SSF51735">
    <property type="entry name" value="NAD(P)-binding Rossmann-fold domains"/>
    <property type="match status" value="1"/>
</dbReference>
<dbReference type="Gene3D" id="1.10.1040.10">
    <property type="entry name" value="N-(1-d-carboxylethyl)-l-norvaline Dehydrogenase, domain 2"/>
    <property type="match status" value="1"/>
</dbReference>
<dbReference type="GO" id="GO:0016491">
    <property type="term" value="F:oxidoreductase activity"/>
    <property type="evidence" value="ECO:0007669"/>
    <property type="project" value="UniProtKB-KW"/>
</dbReference>
<dbReference type="InterPro" id="IPR013328">
    <property type="entry name" value="6PGD_dom2"/>
</dbReference>
<gene>
    <name evidence="5" type="ORF">FHU37_004561</name>
</gene>
<sequence>MRSDANTPSETREGVAVIGLGLMGQALAGAFLNAGHPTTVWNRTADKADALVDRGAVRAGTVAEAVAAAEVVVVCLSTYEVALELLEPLTGTLAGRTLVNLTSGSPEQARQTADWAAGHGIPYLDGAVMSIPIGVGQPEAVLLYSGPRALFDAHRATLAALGGGTTHLGEDFGLASLYDVALLGLMWSTMSGYVHAVALLGAEGVDARTFTPVGNRWLSTITGYLTEYAKQVDAGAYPADATLDIQVTTMEHVLHASRERGVNVELPTLIKTLAERAIAAGHGGSSFASLVEVMRKPA</sequence>